<reference evidence="1 2" key="1">
    <citation type="submission" date="2015-11" db="EMBL/GenBank/DDBJ databases">
        <title>Genomic analysis of 38 Legionella species identifies large and diverse effector repertoires.</title>
        <authorList>
            <person name="Burstein D."/>
            <person name="Amaro F."/>
            <person name="Zusman T."/>
            <person name="Lifshitz Z."/>
            <person name="Cohen O."/>
            <person name="Gilbert J.A."/>
            <person name="Pupko T."/>
            <person name="Shuman H.A."/>
            <person name="Segal G."/>
        </authorList>
    </citation>
    <scope>NUCLEOTIDE SEQUENCE [LARGE SCALE GENOMIC DNA]</scope>
    <source>
        <strain evidence="1 2">ATCC 49504</strain>
    </source>
</reference>
<evidence type="ECO:0000313" key="2">
    <source>
        <dbReference type="Proteomes" id="UP000054785"/>
    </source>
</evidence>
<gene>
    <name evidence="1" type="ORF">Lgee_1055</name>
</gene>
<keyword evidence="2" id="KW-1185">Reference proteome</keyword>
<dbReference type="PATRIC" id="fig|45065.4.peg.1130"/>
<evidence type="ECO:0000313" key="1">
    <source>
        <dbReference type="EMBL" id="KTD00143.1"/>
    </source>
</evidence>
<protein>
    <submittedName>
        <fullName evidence="1">Uncharacterized protein</fullName>
    </submittedName>
</protein>
<name>A0A0W0TXE2_9GAMM</name>
<comment type="caution">
    <text evidence="1">The sequence shown here is derived from an EMBL/GenBank/DDBJ whole genome shotgun (WGS) entry which is preliminary data.</text>
</comment>
<dbReference type="EMBL" id="LNYC01000037">
    <property type="protein sequence ID" value="KTD00143.1"/>
    <property type="molecule type" value="Genomic_DNA"/>
</dbReference>
<dbReference type="RefSeq" id="WP_028386931.1">
    <property type="nucleotide sequence ID" value="NZ_CAAAHN010000001.1"/>
</dbReference>
<proteinExistence type="predicted"/>
<sequence>MSASFSSLSQFFEHENVKDAYKAQQEQLNIAMEENAARMRGASLYQSMTDKSLQTSLADPEENKMEDFLSGRAQMLFQVARRMIQDTGLHDDVKETFTEVVRQFTHLKTIDDISETAPRFRSKGFSLTPQEQYNFLKRAARAIDERFNALVAGSVREHTLSWKPFFKNLATLFGLGYSVVYYCLHKEWPYGDKLVVPPAESQRLIISAITLPESQEASSSGDSLLDSSRGTHYGSIHAPGAVLPLNDNRGHSAQPAFQ</sequence>
<dbReference type="AlphaFoldDB" id="A0A0W0TXE2"/>
<accession>A0A0W0TXE2</accession>
<dbReference type="Proteomes" id="UP000054785">
    <property type="component" value="Unassembled WGS sequence"/>
</dbReference>
<organism evidence="1 2">
    <name type="scientific">Legionella geestiana</name>
    <dbReference type="NCBI Taxonomy" id="45065"/>
    <lineage>
        <taxon>Bacteria</taxon>
        <taxon>Pseudomonadati</taxon>
        <taxon>Pseudomonadota</taxon>
        <taxon>Gammaproteobacteria</taxon>
        <taxon>Legionellales</taxon>
        <taxon>Legionellaceae</taxon>
        <taxon>Legionella</taxon>
    </lineage>
</organism>